<comment type="caution">
    <text evidence="4">The sequence shown here is derived from an EMBL/GenBank/DDBJ whole genome shotgun (WGS) entry which is preliminary data.</text>
</comment>
<protein>
    <recommendedName>
        <fullName evidence="3">Utp8 beta-propeller domain-containing protein</fullName>
    </recommendedName>
</protein>
<reference evidence="4 5" key="1">
    <citation type="submission" date="2023-01" db="EMBL/GenBank/DDBJ databases">
        <title>Analysis of 21 Apiospora genomes using comparative genomics revels a genus with tremendous synthesis potential of carbohydrate active enzymes and secondary metabolites.</title>
        <authorList>
            <person name="Sorensen T."/>
        </authorList>
    </citation>
    <scope>NUCLEOTIDE SEQUENCE [LARGE SCALE GENOMIC DNA]</scope>
    <source>
        <strain evidence="4 5">CBS 20057</strain>
    </source>
</reference>
<dbReference type="Proteomes" id="UP001396898">
    <property type="component" value="Unassembled WGS sequence"/>
</dbReference>
<dbReference type="EMBL" id="JAQQWI010000012">
    <property type="protein sequence ID" value="KAK8015508.1"/>
    <property type="molecule type" value="Genomic_DNA"/>
</dbReference>
<evidence type="ECO:0000313" key="5">
    <source>
        <dbReference type="Proteomes" id="UP001396898"/>
    </source>
</evidence>
<keyword evidence="1" id="KW-0175">Coiled coil</keyword>
<sequence>MVAQLVGTRLPGRSRSESPSHCACCKASFAQLPIASDSATAEDDFQLPDPEAVCADYFAPASGPKTGQYVVGEVFGTTEGSRKRKRPEVTVGIDGEAVNIYDVSSTRLVTSYPIPPQSVFSCPPCSIRRRKPESKEVIRYTYTATRDPTYKVTLYKDVIETSGKTISSTKTQSLQSTEPVVYLTTRSSQEPKNDEILDAQSDELIVVRRNGEVLGLDSETLQQKWKTPATTLQQDFAFQSKQDFRLDYCVSAQISEVVEGLFKGDWDAVSSLSNAARDGSNFELLLFVSSIVADGQRVRHLHILGPLPRSQGGLVQLNAVPLPASPTSEDKAPTYRLDIRSGTLTVLSNGLLTVYDLTTSIPKLSHRMEIEEAKSILRLSKTSILASTPTLLNIYNPQFQSLQSSIESELDGQAEAAGSGLKQECSLVAYFSRLELAIGISDTNLVAIQLEAPKTRSKKRRAEGLLIDSIGRGVQQFKKTNRNSGSKVDTSTFSGFLPGSLRDDYWDSWAQDLARADKWVEEDNVEALEAFLAEKFGLKLKDPKATNGADVASKKGRAAAAARVGVAEFEIRLPPSGQALDFWTGEKVDATSTPVLVCTLPHTNIINYLLDAGHLTITNVKAALRSLTNTLRDVDTSLAEQLVLRLAELDPTLELLTIYISGTALGAVELVLAVRTIMRSLGCVQDPKQPPPLLLANGATEEADGGENDSNDVEMELDNLEQDILKFESALNGNAGVQSDGLSTAFEKLGNCSSPSMVKALRSIFKPEEILSLIHILRVELVRGAWSSRYMDNTQFEEDPNMEAPPDGVIKLIADLLHRCVDAIGPGGWLLNDAILASDGSSDLITALRLEVGAALEASLEASSIRSYLGQMLKYSEAAQKAEEQAKKVDVSRPIALNVRESGDQALPLGLKTKSQQIEWRKVVAGGEIVRRSARETGHLRSQQVGSYSLERIAI</sequence>
<evidence type="ECO:0000256" key="1">
    <source>
        <dbReference type="SAM" id="Coils"/>
    </source>
</evidence>
<proteinExistence type="predicted"/>
<evidence type="ECO:0000313" key="4">
    <source>
        <dbReference type="EMBL" id="KAK8015508.1"/>
    </source>
</evidence>
<keyword evidence="5" id="KW-1185">Reference proteome</keyword>
<feature type="coiled-coil region" evidence="1">
    <location>
        <begin position="703"/>
        <end position="730"/>
    </location>
</feature>
<gene>
    <name evidence="4" type="ORF">PG991_008396</name>
</gene>
<evidence type="ECO:0000259" key="3">
    <source>
        <dbReference type="Pfam" id="PF10395"/>
    </source>
</evidence>
<name>A0ABR1RKN4_9PEZI</name>
<feature type="region of interest" description="Disordered" evidence="2">
    <location>
        <begin position="1"/>
        <end position="20"/>
    </location>
</feature>
<feature type="domain" description="Utp8 beta-propeller" evidence="3">
    <location>
        <begin position="87"/>
        <end position="408"/>
    </location>
</feature>
<dbReference type="Pfam" id="PF10395">
    <property type="entry name" value="Utp8_b_propeller"/>
    <property type="match status" value="1"/>
</dbReference>
<accession>A0ABR1RKN4</accession>
<organism evidence="4 5">
    <name type="scientific">Apiospora marii</name>
    <dbReference type="NCBI Taxonomy" id="335849"/>
    <lineage>
        <taxon>Eukaryota</taxon>
        <taxon>Fungi</taxon>
        <taxon>Dikarya</taxon>
        <taxon>Ascomycota</taxon>
        <taxon>Pezizomycotina</taxon>
        <taxon>Sordariomycetes</taxon>
        <taxon>Xylariomycetidae</taxon>
        <taxon>Amphisphaeriales</taxon>
        <taxon>Apiosporaceae</taxon>
        <taxon>Apiospora</taxon>
    </lineage>
</organism>
<dbReference type="InterPro" id="IPR018843">
    <property type="entry name" value="Utp8_b-prop"/>
</dbReference>
<evidence type="ECO:0000256" key="2">
    <source>
        <dbReference type="SAM" id="MobiDB-lite"/>
    </source>
</evidence>